<dbReference type="AlphaFoldDB" id="A0A3M7L4E3"/>
<organism evidence="2 3">
    <name type="scientific">Auxenochlorella protothecoides</name>
    <name type="common">Green microalga</name>
    <name type="synonym">Chlorella protothecoides</name>
    <dbReference type="NCBI Taxonomy" id="3075"/>
    <lineage>
        <taxon>Eukaryota</taxon>
        <taxon>Viridiplantae</taxon>
        <taxon>Chlorophyta</taxon>
        <taxon>core chlorophytes</taxon>
        <taxon>Trebouxiophyceae</taxon>
        <taxon>Chlorellales</taxon>
        <taxon>Chlorellaceae</taxon>
        <taxon>Auxenochlorella</taxon>
    </lineage>
</organism>
<feature type="region of interest" description="Disordered" evidence="1">
    <location>
        <begin position="1"/>
        <end position="31"/>
    </location>
</feature>
<gene>
    <name evidence="2" type="ORF">APUTEX25_001803</name>
</gene>
<evidence type="ECO:0000313" key="2">
    <source>
        <dbReference type="EMBL" id="RMZ57603.1"/>
    </source>
</evidence>
<comment type="caution">
    <text evidence="2">The sequence shown here is derived from an EMBL/GenBank/DDBJ whole genome shotgun (WGS) entry which is preliminary data.</text>
</comment>
<sequence length="113" mass="11834">GAKYLRSGGPTTNRKAWVRRPQVGGGGKAPAAEPNGLIARVKRCTDAAAMRDLPVFMLFRDGCGSVTAPIETPLHDAAAKKSHDGQSPIVDGAFTESGMLARVAVKRSGIHPK</sequence>
<feature type="non-terminal residue" evidence="2">
    <location>
        <position position="1"/>
    </location>
</feature>
<name>A0A3M7L4E3_AUXPR</name>
<dbReference type="Proteomes" id="UP000279271">
    <property type="component" value="Unassembled WGS sequence"/>
</dbReference>
<proteinExistence type="predicted"/>
<accession>A0A3M7L4E3</accession>
<dbReference type="EMBL" id="QOKY01000126">
    <property type="protein sequence ID" value="RMZ57603.1"/>
    <property type="molecule type" value="Genomic_DNA"/>
</dbReference>
<reference evidence="3" key="1">
    <citation type="journal article" date="2018" name="Algal Res.">
        <title>Characterization of plant carbon substrate utilization by Auxenochlorella protothecoides.</title>
        <authorList>
            <person name="Vogler B.W."/>
            <person name="Starkenburg S.R."/>
            <person name="Sudasinghe N."/>
            <person name="Schambach J.Y."/>
            <person name="Rollin J.A."/>
            <person name="Pattathil S."/>
            <person name="Barry A.N."/>
        </authorList>
    </citation>
    <scope>NUCLEOTIDE SEQUENCE [LARGE SCALE GENOMIC DNA]</scope>
    <source>
        <strain evidence="3">UTEX 25</strain>
    </source>
</reference>
<evidence type="ECO:0000256" key="1">
    <source>
        <dbReference type="SAM" id="MobiDB-lite"/>
    </source>
</evidence>
<evidence type="ECO:0000313" key="3">
    <source>
        <dbReference type="Proteomes" id="UP000279271"/>
    </source>
</evidence>
<protein>
    <submittedName>
        <fullName evidence="2">Uncharacterized protein</fullName>
    </submittedName>
</protein>